<name>A0A7S2HEQ5_9STRA</name>
<feature type="transmembrane region" description="Helical" evidence="6">
    <location>
        <begin position="533"/>
        <end position="554"/>
    </location>
</feature>
<feature type="transmembrane region" description="Helical" evidence="6">
    <location>
        <begin position="111"/>
        <end position="131"/>
    </location>
</feature>
<dbReference type="InterPro" id="IPR051258">
    <property type="entry name" value="Diverse_Substrate_Transporter"/>
</dbReference>
<evidence type="ECO:0000256" key="5">
    <source>
        <dbReference type="ARBA" id="ARBA00023136"/>
    </source>
</evidence>
<evidence type="ECO:0000256" key="1">
    <source>
        <dbReference type="ARBA" id="ARBA00004651"/>
    </source>
</evidence>
<evidence type="ECO:0000256" key="2">
    <source>
        <dbReference type="ARBA" id="ARBA00022475"/>
    </source>
</evidence>
<keyword evidence="7" id="KW-0732">Signal</keyword>
<evidence type="ECO:0000259" key="8">
    <source>
        <dbReference type="Pfam" id="PF00892"/>
    </source>
</evidence>
<feature type="transmembrane region" description="Helical" evidence="6">
    <location>
        <begin position="143"/>
        <end position="164"/>
    </location>
</feature>
<dbReference type="AlphaFoldDB" id="A0A7S2HEQ5"/>
<evidence type="ECO:0000256" key="6">
    <source>
        <dbReference type="SAM" id="Phobius"/>
    </source>
</evidence>
<evidence type="ECO:0000256" key="3">
    <source>
        <dbReference type="ARBA" id="ARBA00022692"/>
    </source>
</evidence>
<evidence type="ECO:0000313" key="9">
    <source>
        <dbReference type="EMBL" id="CAD9488622.1"/>
    </source>
</evidence>
<protein>
    <recommendedName>
        <fullName evidence="8">EamA domain-containing protein</fullName>
    </recommendedName>
</protein>
<dbReference type="PANTHER" id="PTHR42920:SF5">
    <property type="entry name" value="EAMA DOMAIN-CONTAINING PROTEIN"/>
    <property type="match status" value="1"/>
</dbReference>
<accession>A0A7S2HEQ5</accession>
<gene>
    <name evidence="9" type="ORF">HTAM1171_LOCUS5137</name>
</gene>
<feature type="transmembrane region" description="Helical" evidence="6">
    <location>
        <begin position="286"/>
        <end position="307"/>
    </location>
</feature>
<keyword evidence="5 6" id="KW-0472">Membrane</keyword>
<feature type="domain" description="EamA" evidence="8">
    <location>
        <begin position="365"/>
        <end position="459"/>
    </location>
</feature>
<evidence type="ECO:0000256" key="7">
    <source>
        <dbReference type="SAM" id="SignalP"/>
    </source>
</evidence>
<dbReference type="PANTHER" id="PTHR42920">
    <property type="entry name" value="OS03G0707200 PROTEIN-RELATED"/>
    <property type="match status" value="1"/>
</dbReference>
<dbReference type="GO" id="GO:0005886">
    <property type="term" value="C:plasma membrane"/>
    <property type="evidence" value="ECO:0007669"/>
    <property type="project" value="UniProtKB-SubCell"/>
</dbReference>
<dbReference type="InterPro" id="IPR000620">
    <property type="entry name" value="EamA_dom"/>
</dbReference>
<dbReference type="InterPro" id="IPR037185">
    <property type="entry name" value="EmrE-like"/>
</dbReference>
<feature type="transmembrane region" description="Helical" evidence="6">
    <location>
        <begin position="328"/>
        <end position="346"/>
    </location>
</feature>
<proteinExistence type="predicted"/>
<dbReference type="SUPFAM" id="SSF103481">
    <property type="entry name" value="Multidrug resistance efflux transporter EmrE"/>
    <property type="match status" value="2"/>
</dbReference>
<comment type="subcellular location">
    <subcellularLocation>
        <location evidence="1">Cell membrane</location>
        <topology evidence="1">Multi-pass membrane protein</topology>
    </subcellularLocation>
</comment>
<feature type="transmembrane region" description="Helical" evidence="6">
    <location>
        <begin position="248"/>
        <end position="266"/>
    </location>
</feature>
<sequence length="564" mass="60736">MKAKTTPLYTITNLLLLLLLAPPKLTFAYLSNKNTITLSTLSKTTLSRTSNGVCRQPPPPYHGAIAPPTSPLFDPLHSYQQSSSKSSSTILYSTTPSNNNNENKFNVNERALGILVLMTVPLSWGTYAPVVKYVYEINPPVPGFVFSAGYYVVASLTLLTLASLTTTNDDDTRKEGVETMEEGGVEEGMDLPIQGGLELGLYLFLGNALQVIGLKTVPADRAAFLVQLTTIMVPLVQATLVEKNLWSISIKTWVACLLAFSGVVVMGLDGKEMSGGDSVLSSLSSIVNTFTSGDLLIVSAAFVYTLHVVRLGRYAPYTTPIRLAASKATTEAILSVGLVLALLFLTGSDDQASFVTQTSHEISTFFTSIQNSLTTNAIPITTLLPAVGAILWTGWITCAYTIYAQSFGQRRVSPTDANLIYTTQPLFSALFAWGILGETLGKEGYVGAGLIGAALWLVTDSGGGDGRDKKDEEVDYDGGSIGRANLPLRGGGTKRRESVGSALMTEEVAFVGKKKGIILFIMLRLLRHVKKQYMPTFSPITFYFSINSIILTIATTTCRMTSSR</sequence>
<dbReference type="Pfam" id="PF00892">
    <property type="entry name" value="EamA"/>
    <property type="match status" value="2"/>
</dbReference>
<reference evidence="9" key="1">
    <citation type="submission" date="2021-01" db="EMBL/GenBank/DDBJ databases">
        <authorList>
            <person name="Corre E."/>
            <person name="Pelletier E."/>
            <person name="Niang G."/>
            <person name="Scheremetjew M."/>
            <person name="Finn R."/>
            <person name="Kale V."/>
            <person name="Holt S."/>
            <person name="Cochrane G."/>
            <person name="Meng A."/>
            <person name="Brown T."/>
            <person name="Cohen L."/>
        </authorList>
    </citation>
    <scope>NUCLEOTIDE SEQUENCE</scope>
    <source>
        <strain evidence="9">CCMP826</strain>
    </source>
</reference>
<feature type="domain" description="EamA" evidence="8">
    <location>
        <begin position="112"/>
        <end position="266"/>
    </location>
</feature>
<organism evidence="9">
    <name type="scientific">Helicotheca tamesis</name>
    <dbReference type="NCBI Taxonomy" id="374047"/>
    <lineage>
        <taxon>Eukaryota</taxon>
        <taxon>Sar</taxon>
        <taxon>Stramenopiles</taxon>
        <taxon>Ochrophyta</taxon>
        <taxon>Bacillariophyta</taxon>
        <taxon>Mediophyceae</taxon>
        <taxon>Lithodesmiophycidae</taxon>
        <taxon>Lithodesmiales</taxon>
        <taxon>Lithodesmiaceae</taxon>
        <taxon>Helicotheca</taxon>
    </lineage>
</organism>
<feature type="chain" id="PRO_5031462620" description="EamA domain-containing protein" evidence="7">
    <location>
        <begin position="29"/>
        <end position="564"/>
    </location>
</feature>
<keyword evidence="4 6" id="KW-1133">Transmembrane helix</keyword>
<keyword evidence="2" id="KW-1003">Cell membrane</keyword>
<keyword evidence="3 6" id="KW-0812">Transmembrane</keyword>
<feature type="signal peptide" evidence="7">
    <location>
        <begin position="1"/>
        <end position="28"/>
    </location>
</feature>
<evidence type="ECO:0000256" key="4">
    <source>
        <dbReference type="ARBA" id="ARBA00022989"/>
    </source>
</evidence>
<dbReference type="EMBL" id="HBGV01008305">
    <property type="protein sequence ID" value="CAD9488622.1"/>
    <property type="molecule type" value="Transcribed_RNA"/>
</dbReference>
<feature type="transmembrane region" description="Helical" evidence="6">
    <location>
        <begin position="383"/>
        <end position="403"/>
    </location>
</feature>